<feature type="domain" description="C2H2-type" evidence="3">
    <location>
        <begin position="881"/>
        <end position="904"/>
    </location>
</feature>
<feature type="domain" description="C2H2-type" evidence="3">
    <location>
        <begin position="1898"/>
        <end position="1925"/>
    </location>
</feature>
<dbReference type="Proteomes" id="UP001164746">
    <property type="component" value="Chromosome 8"/>
</dbReference>
<dbReference type="InterPro" id="IPR036236">
    <property type="entry name" value="Znf_C2H2_sf"/>
</dbReference>
<gene>
    <name evidence="4" type="ORF">MAR_025835</name>
</gene>
<feature type="domain" description="C2H2-type" evidence="3">
    <location>
        <begin position="482"/>
        <end position="510"/>
    </location>
</feature>
<dbReference type="PROSITE" id="PS00028">
    <property type="entry name" value="ZINC_FINGER_C2H2_1"/>
    <property type="match status" value="17"/>
</dbReference>
<feature type="domain" description="C2H2-type" evidence="3">
    <location>
        <begin position="853"/>
        <end position="880"/>
    </location>
</feature>
<dbReference type="EMBL" id="CP111019">
    <property type="protein sequence ID" value="WAR11655.1"/>
    <property type="molecule type" value="Genomic_DNA"/>
</dbReference>
<reference evidence="4" key="1">
    <citation type="submission" date="2022-11" db="EMBL/GenBank/DDBJ databases">
        <title>Centuries of genome instability and evolution in soft-shell clam transmissible cancer (bioRxiv).</title>
        <authorList>
            <person name="Hart S.F.M."/>
            <person name="Yonemitsu M.A."/>
            <person name="Giersch R.M."/>
            <person name="Beal B.F."/>
            <person name="Arriagada G."/>
            <person name="Davis B.W."/>
            <person name="Ostrander E.A."/>
            <person name="Goff S.P."/>
            <person name="Metzger M.J."/>
        </authorList>
    </citation>
    <scope>NUCLEOTIDE SEQUENCE</scope>
    <source>
        <strain evidence="4">MELC-2E11</strain>
        <tissue evidence="4">Siphon/mantle</tissue>
    </source>
</reference>
<keyword evidence="1" id="KW-0862">Zinc</keyword>
<feature type="region of interest" description="Disordered" evidence="2">
    <location>
        <begin position="1643"/>
        <end position="1665"/>
    </location>
</feature>
<dbReference type="Pfam" id="PF13894">
    <property type="entry name" value="zf-C2H2_4"/>
    <property type="match status" value="2"/>
</dbReference>
<feature type="region of interest" description="Disordered" evidence="2">
    <location>
        <begin position="505"/>
        <end position="533"/>
    </location>
</feature>
<evidence type="ECO:0000259" key="3">
    <source>
        <dbReference type="PROSITE" id="PS50157"/>
    </source>
</evidence>
<feature type="region of interest" description="Disordered" evidence="2">
    <location>
        <begin position="1354"/>
        <end position="1415"/>
    </location>
</feature>
<dbReference type="SMART" id="SM00355">
    <property type="entry name" value="ZnF_C2H2"/>
    <property type="match status" value="20"/>
</dbReference>
<proteinExistence type="predicted"/>
<feature type="domain" description="C2H2-type" evidence="3">
    <location>
        <begin position="1146"/>
        <end position="1174"/>
    </location>
</feature>
<feature type="compositionally biased region" description="Basic and acidic residues" evidence="2">
    <location>
        <begin position="1085"/>
        <end position="1094"/>
    </location>
</feature>
<keyword evidence="5" id="KW-1185">Reference proteome</keyword>
<feature type="domain" description="C2H2-type" evidence="3">
    <location>
        <begin position="1755"/>
        <end position="1782"/>
    </location>
</feature>
<dbReference type="InterPro" id="IPR013087">
    <property type="entry name" value="Znf_C2H2_type"/>
</dbReference>
<evidence type="ECO:0000313" key="4">
    <source>
        <dbReference type="EMBL" id="WAR11655.1"/>
    </source>
</evidence>
<feature type="domain" description="C2H2-type" evidence="3">
    <location>
        <begin position="1870"/>
        <end position="1897"/>
    </location>
</feature>
<feature type="domain" description="C2H2-type" evidence="3">
    <location>
        <begin position="574"/>
        <end position="601"/>
    </location>
</feature>
<feature type="compositionally biased region" description="Basic and acidic residues" evidence="2">
    <location>
        <begin position="1643"/>
        <end position="1661"/>
    </location>
</feature>
<feature type="domain" description="C2H2-type" evidence="3">
    <location>
        <begin position="293"/>
        <end position="320"/>
    </location>
</feature>
<feature type="domain" description="C2H2-type" evidence="3">
    <location>
        <begin position="455"/>
        <end position="482"/>
    </location>
</feature>
<keyword evidence="1" id="KW-0863">Zinc-finger</keyword>
<dbReference type="Pfam" id="PF00096">
    <property type="entry name" value="zf-C2H2"/>
    <property type="match status" value="2"/>
</dbReference>
<keyword evidence="1" id="KW-0479">Metal-binding</keyword>
<feature type="domain" description="C2H2-type" evidence="3">
    <location>
        <begin position="937"/>
        <end position="966"/>
    </location>
</feature>
<feature type="region of interest" description="Disordered" evidence="2">
    <location>
        <begin position="146"/>
        <end position="205"/>
    </location>
</feature>
<feature type="domain" description="C2H2-type" evidence="3">
    <location>
        <begin position="825"/>
        <end position="852"/>
    </location>
</feature>
<dbReference type="PROSITE" id="PS50157">
    <property type="entry name" value="ZINC_FINGER_C2H2_2"/>
    <property type="match status" value="16"/>
</dbReference>
<accession>A0ABY7EP71</accession>
<feature type="domain" description="C2H2-type" evidence="3">
    <location>
        <begin position="1783"/>
        <end position="1811"/>
    </location>
</feature>
<feature type="compositionally biased region" description="Acidic residues" evidence="2">
    <location>
        <begin position="192"/>
        <end position="205"/>
    </location>
</feature>
<dbReference type="PANTHER" id="PTHR46451:SF1">
    <property type="entry name" value="RAS-RESPONSIVE ELEMENT-BINDING PROTEIN 1"/>
    <property type="match status" value="1"/>
</dbReference>
<organism evidence="4 5">
    <name type="scientific">Mya arenaria</name>
    <name type="common">Soft-shell clam</name>
    <dbReference type="NCBI Taxonomy" id="6604"/>
    <lineage>
        <taxon>Eukaryota</taxon>
        <taxon>Metazoa</taxon>
        <taxon>Spiralia</taxon>
        <taxon>Lophotrochozoa</taxon>
        <taxon>Mollusca</taxon>
        <taxon>Bivalvia</taxon>
        <taxon>Autobranchia</taxon>
        <taxon>Heteroconchia</taxon>
        <taxon>Euheterodonta</taxon>
        <taxon>Imparidentia</taxon>
        <taxon>Neoheterodontei</taxon>
        <taxon>Myida</taxon>
        <taxon>Myoidea</taxon>
        <taxon>Myidae</taxon>
        <taxon>Mya</taxon>
    </lineage>
</organism>
<dbReference type="PANTHER" id="PTHR46451">
    <property type="entry name" value="RAS-RESPONSIVE ELEMENT-BINDING PROTEIN 1"/>
    <property type="match status" value="1"/>
</dbReference>
<evidence type="ECO:0000256" key="2">
    <source>
        <dbReference type="SAM" id="MobiDB-lite"/>
    </source>
</evidence>
<evidence type="ECO:0000313" key="5">
    <source>
        <dbReference type="Proteomes" id="UP001164746"/>
    </source>
</evidence>
<sequence length="2078" mass="231558">MEEIACWSFEEEGGIASSVGDILVPISSTNGHQTSDTTEQDKDDNGEFGEFAPLVMDTDCNDDADKPQPPSPHSIKIRSSLPALSRIQRPEPLKPNLMATMATSMPLSMIPQSAFSEKNDSRSVPSSNFSFQSFSLTSAKSAISFPSVSESSEPPSPALTPSNLSMDDSSISDSQGMTSGNMIRRGSKKNDPEEEENDENLDYDSDFDDLEELLSELIKNKILPISDENGEKFICPVCNTSLLNLHDLTVHIRSHNTHASGSQSNSCKICGKILSSQSSLDRHMLVHSGERPFLCKICNMSFTTNGNMHRHSRIHAKEENLKTLGAQFHQRRTGKAAWRQRVTNYLNQQKLTTSPQDILKNLPNHSQHSVFGAPAEIMSHMSSVAGLKRQFSATDLTSDWPISFKRPALESTSDSDRSSVSPRKTVPQMISIKSEPMDESTFSETSRQEEDKEVLHCPACPKTFLCKYGLASHIETHPSLSSHCGLCNVSFKNPQKLRLHRLISHTESEKGEESKEEDNVNKEVNEDNDDKPSEVKVGFNDLTFVDFSVEKFPLIAKNYFEKNARQSSDTYLNFICKLCSKSFPCKSSLILHTYSHSKDKCTTCPLCECDYADVSEFHAHMLKHLSDRAFDETRPSNKNEKGEDGLTPESLSKHDFLAMFQLKEDEEKVDQKSAPSPKKESKPLKMEKYQNNEYFAKLGQVYTPGTPPVFNQLPRFPPGYQPSLDDFHKMLQIATNMNMLPSMGPGLLMKGFPSPQGLASHSSLNQSRLSRSVSPQSRSASSTPKSSHFSPTRTPTGGRNELGKYGCPEREITEIKKMNSSVSALPCKYCDNYFPDYKALKNHMRTHVSLSTYTCNLCVYTSPDKSSLIRHVRTHSGARPFQCTVCDFSFTTRANCERHIRNMHGILSREEIEKNTYLNKFALESASSLDNFHSPDTVCKYCGVDFKFFRNLKNHLRSNIPSRQKPYECQLCCVGFCTKDNCLRHVQKAHPEINNNRIENYINITSFQSDDNDNESVCSDDGIPLYTEETRSSFYPDSKNSTPQPPAAHSTPRPDSILGRESRHVSPNRLISPLAHISPAQSPFAKKESGDRSCETPLDFSMKSSSDSSITDGGKSEETPIDLSVRNNTVLRVPIAPKPVILDNLYQCMFCPHGFSDRQAMERHMLKSHDVTLPDSGVFNSPLAGFPMFSNEGKILLPPKSGAFSASKISAYASQPVKPIQPKPKAVTLQSLQDKLMRKDLTASGSENDLASVTKMMNATDPLNFQAFFTPVKTEIPTSAPANPATLSSVKAPTSSKFPNILKRPGIQISLEHCKAINRELDNLQREGDVDEAALSQVREMALSVKEEVVNSNPASLVPATPGYQGNIIASPTTTSNPPPTEGQQEDENSGDGSTLGLTKEGEAPPKKKRNSYADSPHKLACPYCPRAFPWVSSLTRHLLTHTGQKPFKCPRCPVTFSTKSNRERHLIRKHGVNMLDPLSRQTMDRPYKCPLCVFSSFSTQSNLLKHYKERHNGANLPDNIADIERMSPSAIRAATMEMEIRAAENPPQADDSTNMSAANEDEDEDIDNSVGSSEKMDEDMERDDHIDDSMSEKSDTTSSSIPFTVPATMTPIRDSQFMSGSELKIAPHLMMTMPSLQRMKEREESSMEQFRRSEEPDSLERVSSPNTMKKNIEKIIAEQRALIEQKNKMEMKIQAEIRAQIECQIKPDDMPISPSPIDMNQDSPSSFDINKPFTGSAERIINPERDNYDVDKIVECWKCKEIFPSRKILVRHLKEHNIDHPYKCYLCDASFEYRADCLNHQALAHDSDWNILKDKNKVGDIDQFSVHMDKVVENNCNKLDTGSVLEIPGSGNDDSKMEVISADYMQRKVYCSLCPKRFWSLQDLRRHMRSHTGERPFECDICQKRFTLKHSMMRHRKKHVGAPPRSFDDEEDSFGADSVTKGMKSSLSASRGMFPFSTSYALSSTGSPSLGSSTFMFTQGLSAASQMVLSSSSIASLIPSVVVPSSSGTKPNVSQAKDSKVSSDGKSALDAVKREFLDCNADMLHNLLGVESSAIEKMLESSDVNTAAQYLGLAEVS</sequence>
<dbReference type="SUPFAM" id="SSF57667">
    <property type="entry name" value="beta-beta-alpha zinc fingers"/>
    <property type="match status" value="8"/>
</dbReference>
<feature type="compositionally biased region" description="Polar residues" evidence="2">
    <location>
        <begin position="788"/>
        <end position="797"/>
    </location>
</feature>
<feature type="domain" description="C2H2-type" evidence="3">
    <location>
        <begin position="265"/>
        <end position="292"/>
    </location>
</feature>
<feature type="compositionally biased region" description="Polar residues" evidence="2">
    <location>
        <begin position="26"/>
        <end position="37"/>
    </location>
</feature>
<feature type="region of interest" description="Disordered" evidence="2">
    <location>
        <begin position="26"/>
        <end position="77"/>
    </location>
</feature>
<evidence type="ECO:0000256" key="1">
    <source>
        <dbReference type="PROSITE-ProRule" id="PRU00042"/>
    </source>
</evidence>
<feature type="compositionally biased region" description="Low complexity" evidence="2">
    <location>
        <begin position="1101"/>
        <end position="1113"/>
    </location>
</feature>
<feature type="region of interest" description="Disordered" evidence="2">
    <location>
        <begin position="665"/>
        <end position="686"/>
    </location>
</feature>
<dbReference type="InterPro" id="IPR052795">
    <property type="entry name" value="RREB1"/>
</dbReference>
<feature type="domain" description="C2H2-type" evidence="3">
    <location>
        <begin position="233"/>
        <end position="260"/>
    </location>
</feature>
<feature type="compositionally biased region" description="Polar residues" evidence="2">
    <location>
        <begin position="1032"/>
        <end position="1042"/>
    </location>
</feature>
<protein>
    <submittedName>
        <fullName evidence="4">RREB1-like protein</fullName>
    </submittedName>
</protein>
<feature type="domain" description="C2H2-type" evidence="3">
    <location>
        <begin position="1420"/>
        <end position="1447"/>
    </location>
</feature>
<feature type="compositionally biased region" description="Low complexity" evidence="2">
    <location>
        <begin position="767"/>
        <end position="787"/>
    </location>
</feature>
<feature type="region of interest" description="Disordered" evidence="2">
    <location>
        <begin position="1031"/>
        <end position="1120"/>
    </location>
</feature>
<dbReference type="Pfam" id="PF13912">
    <property type="entry name" value="zf-C2H2_6"/>
    <property type="match status" value="1"/>
</dbReference>
<feature type="region of interest" description="Disordered" evidence="2">
    <location>
        <begin position="409"/>
        <end position="449"/>
    </location>
</feature>
<feature type="region of interest" description="Disordered" evidence="2">
    <location>
        <begin position="1544"/>
        <end position="1607"/>
    </location>
</feature>
<dbReference type="Gene3D" id="3.30.160.60">
    <property type="entry name" value="Classic Zinc Finger"/>
    <property type="match status" value="13"/>
</dbReference>
<name>A0ABY7EP71_MYAAR</name>
<feature type="region of interest" description="Disordered" evidence="2">
    <location>
        <begin position="751"/>
        <end position="805"/>
    </location>
</feature>
<feature type="compositionally biased region" description="Polar residues" evidence="2">
    <location>
        <begin position="163"/>
        <end position="181"/>
    </location>
</feature>
<feature type="compositionally biased region" description="Polar residues" evidence="2">
    <location>
        <begin position="757"/>
        <end position="766"/>
    </location>
</feature>
<feature type="compositionally biased region" description="Basic and acidic residues" evidence="2">
    <location>
        <begin position="1583"/>
        <end position="1596"/>
    </location>
</feature>